<dbReference type="Proteomes" id="UP000739538">
    <property type="component" value="Unassembled WGS sequence"/>
</dbReference>
<comment type="caution">
    <text evidence="2">The sequence shown here is derived from an EMBL/GenBank/DDBJ whole genome shotgun (WGS) entry which is preliminary data.</text>
</comment>
<name>A0A956NM64_UNCEI</name>
<feature type="domain" description="DUF4266" evidence="1">
    <location>
        <begin position="26"/>
        <end position="74"/>
    </location>
</feature>
<dbReference type="InterPro" id="IPR025362">
    <property type="entry name" value="DUF4266"/>
</dbReference>
<proteinExistence type="predicted"/>
<gene>
    <name evidence="2" type="ORF">KDA27_27790</name>
</gene>
<accession>A0A956NM64</accession>
<dbReference type="EMBL" id="JAGQHS010000417">
    <property type="protein sequence ID" value="MCA9759630.1"/>
    <property type="molecule type" value="Genomic_DNA"/>
</dbReference>
<evidence type="ECO:0000313" key="3">
    <source>
        <dbReference type="Proteomes" id="UP000739538"/>
    </source>
</evidence>
<reference evidence="2" key="2">
    <citation type="journal article" date="2021" name="Microbiome">
        <title>Successional dynamics and alternative stable states in a saline activated sludge microbial community over 9 years.</title>
        <authorList>
            <person name="Wang Y."/>
            <person name="Ye J."/>
            <person name="Ju F."/>
            <person name="Liu L."/>
            <person name="Boyd J.A."/>
            <person name="Deng Y."/>
            <person name="Parks D.H."/>
            <person name="Jiang X."/>
            <person name="Yin X."/>
            <person name="Woodcroft B.J."/>
            <person name="Tyson G.W."/>
            <person name="Hugenholtz P."/>
            <person name="Polz M.F."/>
            <person name="Zhang T."/>
        </authorList>
    </citation>
    <scope>NUCLEOTIDE SEQUENCE</scope>
    <source>
        <strain evidence="2">HKST-UBA02</strain>
    </source>
</reference>
<organism evidence="2 3">
    <name type="scientific">Eiseniibacteriota bacterium</name>
    <dbReference type="NCBI Taxonomy" id="2212470"/>
    <lineage>
        <taxon>Bacteria</taxon>
        <taxon>Candidatus Eiseniibacteriota</taxon>
    </lineage>
</organism>
<protein>
    <submittedName>
        <fullName evidence="2">DUF4266 domain-containing protein</fullName>
    </submittedName>
</protein>
<evidence type="ECO:0000313" key="2">
    <source>
        <dbReference type="EMBL" id="MCA9759630.1"/>
    </source>
</evidence>
<dbReference type="AlphaFoldDB" id="A0A956NM64"/>
<dbReference type="PROSITE" id="PS51257">
    <property type="entry name" value="PROKAR_LIPOPROTEIN"/>
    <property type="match status" value="1"/>
</dbReference>
<evidence type="ECO:0000259" key="1">
    <source>
        <dbReference type="Pfam" id="PF14086"/>
    </source>
</evidence>
<reference evidence="2" key="1">
    <citation type="submission" date="2020-04" db="EMBL/GenBank/DDBJ databases">
        <authorList>
            <person name="Zhang T."/>
        </authorList>
    </citation>
    <scope>NUCLEOTIDE SEQUENCE</scope>
    <source>
        <strain evidence="2">HKST-UBA02</strain>
    </source>
</reference>
<dbReference type="Pfam" id="PF14086">
    <property type="entry name" value="DUF4266"/>
    <property type="match status" value="1"/>
</dbReference>
<sequence>MKPLRPFILLIGWICSVLLLSGCATVQPWDRDELADPIMQLEGNPLDRGVDEHHLEYREGSAGGTNTRGGGCGCG</sequence>